<keyword evidence="6 10" id="KW-0479">Metal-binding</keyword>
<dbReference type="Gene3D" id="3.40.350.10">
    <property type="entry name" value="Creatinase/prolidase N-terminal domain"/>
    <property type="match status" value="1"/>
</dbReference>
<evidence type="ECO:0000256" key="6">
    <source>
        <dbReference type="ARBA" id="ARBA00022723"/>
    </source>
</evidence>
<dbReference type="Pfam" id="PF05195">
    <property type="entry name" value="AMP_N"/>
    <property type="match status" value="1"/>
</dbReference>
<keyword evidence="9" id="KW-0464">Manganese</keyword>
<evidence type="ECO:0000256" key="10">
    <source>
        <dbReference type="RuleBase" id="RU000590"/>
    </source>
</evidence>
<name>A0ABW9ZR10_9BACT</name>
<feature type="signal peptide" evidence="11">
    <location>
        <begin position="1"/>
        <end position="21"/>
    </location>
</feature>
<evidence type="ECO:0000256" key="7">
    <source>
        <dbReference type="ARBA" id="ARBA00022801"/>
    </source>
</evidence>
<comment type="caution">
    <text evidence="13">The sequence shown here is derived from an EMBL/GenBank/DDBJ whole genome shotgun (WGS) entry which is preliminary data.</text>
</comment>
<comment type="cofactor">
    <cofactor evidence="2">
        <name>Mn(2+)</name>
        <dbReference type="ChEBI" id="CHEBI:29035"/>
    </cofactor>
</comment>
<feature type="domain" description="Aminopeptidase P N-terminal" evidence="12">
    <location>
        <begin position="32"/>
        <end position="181"/>
    </location>
</feature>
<proteinExistence type="inferred from homology"/>
<evidence type="ECO:0000256" key="1">
    <source>
        <dbReference type="ARBA" id="ARBA00001424"/>
    </source>
</evidence>
<comment type="similarity">
    <text evidence="3 10">Belongs to the peptidase M24B family.</text>
</comment>
<dbReference type="SUPFAM" id="SSF55920">
    <property type="entry name" value="Creatinase/aminopeptidase"/>
    <property type="match status" value="1"/>
</dbReference>
<evidence type="ECO:0000313" key="13">
    <source>
        <dbReference type="EMBL" id="NCI48960.1"/>
    </source>
</evidence>
<reference evidence="13 14" key="1">
    <citation type="submission" date="2020-01" db="EMBL/GenBank/DDBJ databases">
        <title>Genome analysis.</title>
        <authorList>
            <person name="Wu S."/>
            <person name="Wang G."/>
        </authorList>
    </citation>
    <scope>NUCLEOTIDE SEQUENCE [LARGE SCALE GENOMIC DNA]</scope>
    <source>
        <strain evidence="13 14">SYL130</strain>
    </source>
</reference>
<keyword evidence="11" id="KW-0732">Signal</keyword>
<sequence>MLRRLTAFLLFAMAIPAFTDAQQKTDYPEDYLTPAFHAGRRAAVKEMMPAKSVAIFFASQVRNRNNDVDYIFAQNKNFYYLTGLDEPNAMLLLFKEPVTINDKTGTEFIFVQPRNPSREMWTGKILGAEGVRERYKLDNVFTHEQFNTNTLDLGKVDTVLTSFRNENIIAKYYPQGRGGTQMDPLSRMASVVDSLLTATGKPFRSPARILSTLRSVKQPEEIVLITKATEMSAEGHTAVMKAAKPGMTEYQAQAVMEYYFKKNGSEYPGYPSINGSAENSCVLHYETNQRLMKDGDLLLSDCAAEYHGYSSDVTRTIPVNGKFTPEQKAIYEIVLEAQDSAFVLCKPGSASNEPHMAAQRVIARGLAKLGIITDANDNTQVRTYFPHGTSHGLGLDVHDPNPARLVPGAIFTVEPGIYIAPGSKCDKKWWNIGVRIEDDILITADGHKNLSAGAPRTVADVEKAMKQKSIFD</sequence>
<dbReference type="CDD" id="cd01087">
    <property type="entry name" value="Prolidase"/>
    <property type="match status" value="1"/>
</dbReference>
<dbReference type="PANTHER" id="PTHR43226:SF4">
    <property type="entry name" value="XAA-PRO AMINOPEPTIDASE 3"/>
    <property type="match status" value="1"/>
</dbReference>
<evidence type="ECO:0000256" key="9">
    <source>
        <dbReference type="ARBA" id="ARBA00023211"/>
    </source>
</evidence>
<evidence type="ECO:0000256" key="5">
    <source>
        <dbReference type="ARBA" id="ARBA00022670"/>
    </source>
</evidence>
<gene>
    <name evidence="13" type="ORF">GWC95_03440</name>
</gene>
<feature type="chain" id="PRO_5046049621" description="Xaa-Pro aminopeptidase" evidence="11">
    <location>
        <begin position="22"/>
        <end position="472"/>
    </location>
</feature>
<dbReference type="SMART" id="SM01011">
    <property type="entry name" value="AMP_N"/>
    <property type="match status" value="1"/>
</dbReference>
<evidence type="ECO:0000256" key="8">
    <source>
        <dbReference type="ARBA" id="ARBA00023049"/>
    </source>
</evidence>
<protein>
    <recommendedName>
        <fullName evidence="4">Xaa-Pro aminopeptidase</fullName>
        <ecNumber evidence="4">3.4.11.9</ecNumber>
    </recommendedName>
</protein>
<comment type="catalytic activity">
    <reaction evidence="1">
        <text>Release of any N-terminal amino acid, including proline, that is linked to proline, even from a dipeptide or tripeptide.</text>
        <dbReference type="EC" id="3.4.11.9"/>
    </reaction>
</comment>
<dbReference type="InterPro" id="IPR052433">
    <property type="entry name" value="X-Pro_dipept-like"/>
</dbReference>
<evidence type="ECO:0000259" key="12">
    <source>
        <dbReference type="SMART" id="SM01011"/>
    </source>
</evidence>
<dbReference type="EMBL" id="JAACJS010000002">
    <property type="protein sequence ID" value="NCI48960.1"/>
    <property type="molecule type" value="Genomic_DNA"/>
</dbReference>
<dbReference type="InterPro" id="IPR007865">
    <property type="entry name" value="Aminopep_P_N"/>
</dbReference>
<dbReference type="InterPro" id="IPR001131">
    <property type="entry name" value="Peptidase_M24B_aminopep-P_CS"/>
</dbReference>
<keyword evidence="7" id="KW-0378">Hydrolase</keyword>
<dbReference type="EC" id="3.4.11.9" evidence="4"/>
<evidence type="ECO:0000256" key="4">
    <source>
        <dbReference type="ARBA" id="ARBA00012574"/>
    </source>
</evidence>
<keyword evidence="8" id="KW-0482">Metalloprotease</keyword>
<dbReference type="PANTHER" id="PTHR43226">
    <property type="entry name" value="XAA-PRO AMINOPEPTIDASE 3"/>
    <property type="match status" value="1"/>
</dbReference>
<dbReference type="Pfam" id="PF00557">
    <property type="entry name" value="Peptidase_M24"/>
    <property type="match status" value="1"/>
</dbReference>
<evidence type="ECO:0000256" key="3">
    <source>
        <dbReference type="ARBA" id="ARBA00008766"/>
    </source>
</evidence>
<keyword evidence="14" id="KW-1185">Reference proteome</keyword>
<evidence type="ECO:0000313" key="14">
    <source>
        <dbReference type="Proteomes" id="UP000753802"/>
    </source>
</evidence>
<organism evidence="13 14">
    <name type="scientific">Sediminibacterium roseum</name>
    <dbReference type="NCBI Taxonomy" id="1978412"/>
    <lineage>
        <taxon>Bacteria</taxon>
        <taxon>Pseudomonadati</taxon>
        <taxon>Bacteroidota</taxon>
        <taxon>Chitinophagia</taxon>
        <taxon>Chitinophagales</taxon>
        <taxon>Chitinophagaceae</taxon>
        <taxon>Sediminibacterium</taxon>
    </lineage>
</organism>
<dbReference type="Gene3D" id="3.90.230.10">
    <property type="entry name" value="Creatinase/methionine aminopeptidase superfamily"/>
    <property type="match status" value="1"/>
</dbReference>
<dbReference type="InterPro" id="IPR029149">
    <property type="entry name" value="Creatin/AminoP/Spt16_N"/>
</dbReference>
<keyword evidence="5" id="KW-0645">Protease</keyword>
<dbReference type="RefSeq" id="WP_161817264.1">
    <property type="nucleotide sequence ID" value="NZ_JAACJS010000002.1"/>
</dbReference>
<dbReference type="InterPro" id="IPR000994">
    <property type="entry name" value="Pept_M24"/>
</dbReference>
<dbReference type="Proteomes" id="UP000753802">
    <property type="component" value="Unassembled WGS sequence"/>
</dbReference>
<dbReference type="PROSITE" id="PS00491">
    <property type="entry name" value="PROLINE_PEPTIDASE"/>
    <property type="match status" value="1"/>
</dbReference>
<evidence type="ECO:0000256" key="11">
    <source>
        <dbReference type="SAM" id="SignalP"/>
    </source>
</evidence>
<dbReference type="InterPro" id="IPR036005">
    <property type="entry name" value="Creatinase/aminopeptidase-like"/>
</dbReference>
<accession>A0ABW9ZR10</accession>
<evidence type="ECO:0000256" key="2">
    <source>
        <dbReference type="ARBA" id="ARBA00001936"/>
    </source>
</evidence>
<dbReference type="SUPFAM" id="SSF53092">
    <property type="entry name" value="Creatinase/prolidase N-terminal domain"/>
    <property type="match status" value="1"/>
</dbReference>